<dbReference type="InterPro" id="IPR027417">
    <property type="entry name" value="P-loop_NTPase"/>
</dbReference>
<dbReference type="GO" id="GO:0005739">
    <property type="term" value="C:mitochondrion"/>
    <property type="evidence" value="ECO:0007669"/>
    <property type="project" value="TreeGrafter"/>
</dbReference>
<comment type="caution">
    <text evidence="4">The sequence shown here is derived from an EMBL/GenBank/DDBJ whole genome shotgun (WGS) entry which is preliminary data.</text>
</comment>
<evidence type="ECO:0000313" key="5">
    <source>
        <dbReference type="Proteomes" id="UP001295444"/>
    </source>
</evidence>
<keyword evidence="2" id="KW-0067">ATP-binding</keyword>
<dbReference type="SUPFAM" id="SSF52540">
    <property type="entry name" value="P-loop containing nucleoside triphosphate hydrolases"/>
    <property type="match status" value="1"/>
</dbReference>
<feature type="non-terminal residue" evidence="4">
    <location>
        <position position="425"/>
    </location>
</feature>
<protein>
    <submittedName>
        <fullName evidence="4">Caseinolytic peptidase B homolog, partial</fullName>
    </submittedName>
</protein>
<dbReference type="GO" id="GO:0016887">
    <property type="term" value="F:ATP hydrolysis activity"/>
    <property type="evidence" value="ECO:0007669"/>
    <property type="project" value="InterPro"/>
</dbReference>
<evidence type="ECO:0000313" key="4">
    <source>
        <dbReference type="EMBL" id="CAH2330285.1"/>
    </source>
</evidence>
<sequence>DDLIWRARAEPQGHSDLAKYYEHTIRCSRFCHFCNCGRCWPAGSKHTRKIIICSQFNFCEFNLKGKTEGSLREEEHYKCHNRQKTKHIHKTLKQHRSRQTIMTSLRPRLPMPTKAGIMQVPAGQTARTADMCSPSRMPSQMAAVMANWQCVMNGLAGCCSSAKTETQCSHVSLGVSVSVRLAAVIASGHCCKICWRSINNRIICTKMAPGDYCIKSECQNVAKIAKVELLNSQKFCIGGHMIESSRQRGILPQICTLYGTLTGMARPDDPQLLLYMNLEHQKLKLTRRAIACTLIELDLSNGPEDSIRRKENGWYDEEHPLVFLFMGSSGIGKTELAKQTARYLHKDLKKGFIRMDMSEFQEKHEVAKFIGSPPGYVGHEEGGQLTKKLKQCPNAVVLFDEVDKAHPDVLTIMLQLFDENSVSVC</sequence>
<feature type="non-terminal residue" evidence="4">
    <location>
        <position position="1"/>
    </location>
</feature>
<evidence type="ECO:0000259" key="3">
    <source>
        <dbReference type="Pfam" id="PF07724"/>
    </source>
</evidence>
<dbReference type="Pfam" id="PF07724">
    <property type="entry name" value="AAA_2"/>
    <property type="match status" value="1"/>
</dbReference>
<dbReference type="PANTHER" id="PTHR11638">
    <property type="entry name" value="ATP-DEPENDENT CLP PROTEASE"/>
    <property type="match status" value="1"/>
</dbReference>
<gene>
    <name evidence="4" type="ORF">PECUL_23A004926</name>
</gene>
<dbReference type="InterPro" id="IPR050130">
    <property type="entry name" value="ClpA_ClpB"/>
</dbReference>
<evidence type="ECO:0000256" key="2">
    <source>
        <dbReference type="ARBA" id="ARBA00022840"/>
    </source>
</evidence>
<evidence type="ECO:0000256" key="1">
    <source>
        <dbReference type="ARBA" id="ARBA00022741"/>
    </source>
</evidence>
<organism evidence="4 5">
    <name type="scientific">Pelobates cultripes</name>
    <name type="common">Western spadefoot toad</name>
    <dbReference type="NCBI Taxonomy" id="61616"/>
    <lineage>
        <taxon>Eukaryota</taxon>
        <taxon>Metazoa</taxon>
        <taxon>Chordata</taxon>
        <taxon>Craniata</taxon>
        <taxon>Vertebrata</taxon>
        <taxon>Euteleostomi</taxon>
        <taxon>Amphibia</taxon>
        <taxon>Batrachia</taxon>
        <taxon>Anura</taxon>
        <taxon>Pelobatoidea</taxon>
        <taxon>Pelobatidae</taxon>
        <taxon>Pelobates</taxon>
    </lineage>
</organism>
<feature type="domain" description="ATPase AAA-type core" evidence="3">
    <location>
        <begin position="322"/>
        <end position="423"/>
    </location>
</feature>
<dbReference type="InterPro" id="IPR003959">
    <property type="entry name" value="ATPase_AAA_core"/>
</dbReference>
<dbReference type="EMBL" id="CAKOES020000473">
    <property type="protein sequence ID" value="CAH2330285.1"/>
    <property type="molecule type" value="Genomic_DNA"/>
</dbReference>
<dbReference type="PANTHER" id="PTHR11638:SF93">
    <property type="entry name" value="MITOCHONDRIAL DISAGGREGASE"/>
    <property type="match status" value="1"/>
</dbReference>
<accession>A0AAD1TRV2</accession>
<dbReference type="AlphaFoldDB" id="A0AAD1TRV2"/>
<name>A0AAD1TRV2_PELCU</name>
<dbReference type="InterPro" id="IPR001270">
    <property type="entry name" value="ClpA/B"/>
</dbReference>
<reference evidence="4" key="1">
    <citation type="submission" date="2022-03" db="EMBL/GenBank/DDBJ databases">
        <authorList>
            <person name="Alioto T."/>
            <person name="Alioto T."/>
            <person name="Gomez Garrido J."/>
        </authorList>
    </citation>
    <scope>NUCLEOTIDE SEQUENCE</scope>
</reference>
<dbReference type="GO" id="GO:0034605">
    <property type="term" value="P:cellular response to heat"/>
    <property type="evidence" value="ECO:0007669"/>
    <property type="project" value="TreeGrafter"/>
</dbReference>
<dbReference type="Proteomes" id="UP001295444">
    <property type="component" value="Unassembled WGS sequence"/>
</dbReference>
<proteinExistence type="predicted"/>
<keyword evidence="5" id="KW-1185">Reference proteome</keyword>
<dbReference type="CDD" id="cd19499">
    <property type="entry name" value="RecA-like_ClpB_Hsp104-like"/>
    <property type="match status" value="1"/>
</dbReference>
<keyword evidence="1" id="KW-0547">Nucleotide-binding</keyword>
<dbReference type="PRINTS" id="PR00300">
    <property type="entry name" value="CLPPROTEASEA"/>
</dbReference>
<dbReference type="Gene3D" id="3.40.50.300">
    <property type="entry name" value="P-loop containing nucleotide triphosphate hydrolases"/>
    <property type="match status" value="1"/>
</dbReference>
<dbReference type="GO" id="GO:0005524">
    <property type="term" value="F:ATP binding"/>
    <property type="evidence" value="ECO:0007669"/>
    <property type="project" value="UniProtKB-KW"/>
</dbReference>